<keyword evidence="1" id="KW-0472">Membrane</keyword>
<protein>
    <submittedName>
        <fullName evidence="2">ErfK/YbiS/YcfS/YnhG family protein</fullName>
    </submittedName>
</protein>
<feature type="transmembrane region" description="Helical" evidence="1">
    <location>
        <begin position="6"/>
        <end position="22"/>
    </location>
</feature>
<dbReference type="EMBL" id="UOFJ01000315">
    <property type="protein sequence ID" value="VAW68229.1"/>
    <property type="molecule type" value="Genomic_DNA"/>
</dbReference>
<accession>A0A3B0Y274</accession>
<sequence>MLVKYIFFVISVCYTVFTMAAVHPERRLIDAIGEIQLSNLSSAESQLKTLIEDVPDFKLAQLIYADMLMAKVNGLNGPAAGLMSSPEKTLFLREIKNRYQAIYEKHTLQKVPSALARLDNFYRHAIVIDLSKSRLYLFDNSQHSPVLIK</sequence>
<reference evidence="2" key="1">
    <citation type="submission" date="2018-06" db="EMBL/GenBank/DDBJ databases">
        <authorList>
            <person name="Zhirakovskaya E."/>
        </authorList>
    </citation>
    <scope>NUCLEOTIDE SEQUENCE</scope>
</reference>
<organism evidence="2">
    <name type="scientific">hydrothermal vent metagenome</name>
    <dbReference type="NCBI Taxonomy" id="652676"/>
    <lineage>
        <taxon>unclassified sequences</taxon>
        <taxon>metagenomes</taxon>
        <taxon>ecological metagenomes</taxon>
    </lineage>
</organism>
<evidence type="ECO:0000313" key="2">
    <source>
        <dbReference type="EMBL" id="VAW68229.1"/>
    </source>
</evidence>
<gene>
    <name evidence="2" type="ORF">MNBD_GAMMA10-1184</name>
</gene>
<keyword evidence="1" id="KW-1133">Transmembrane helix</keyword>
<dbReference type="AlphaFoldDB" id="A0A3B0Y274"/>
<evidence type="ECO:0000256" key="1">
    <source>
        <dbReference type="SAM" id="Phobius"/>
    </source>
</evidence>
<feature type="non-terminal residue" evidence="2">
    <location>
        <position position="149"/>
    </location>
</feature>
<keyword evidence="1" id="KW-0812">Transmembrane</keyword>
<name>A0A3B0Y274_9ZZZZ</name>
<proteinExistence type="predicted"/>